<keyword evidence="2" id="KW-0732">Signal</keyword>
<name>A0A699JN95_TANCI</name>
<feature type="coiled-coil region" evidence="1">
    <location>
        <begin position="92"/>
        <end position="126"/>
    </location>
</feature>
<protein>
    <submittedName>
        <fullName evidence="3">Uncharacterized protein</fullName>
    </submittedName>
</protein>
<evidence type="ECO:0000313" key="3">
    <source>
        <dbReference type="EMBL" id="GFA48268.1"/>
    </source>
</evidence>
<gene>
    <name evidence="3" type="ORF">Tci_620240</name>
</gene>
<organism evidence="3">
    <name type="scientific">Tanacetum cinerariifolium</name>
    <name type="common">Dalmatian daisy</name>
    <name type="synonym">Chrysanthemum cinerariifolium</name>
    <dbReference type="NCBI Taxonomy" id="118510"/>
    <lineage>
        <taxon>Eukaryota</taxon>
        <taxon>Viridiplantae</taxon>
        <taxon>Streptophyta</taxon>
        <taxon>Embryophyta</taxon>
        <taxon>Tracheophyta</taxon>
        <taxon>Spermatophyta</taxon>
        <taxon>Magnoliopsida</taxon>
        <taxon>eudicotyledons</taxon>
        <taxon>Gunneridae</taxon>
        <taxon>Pentapetalae</taxon>
        <taxon>asterids</taxon>
        <taxon>campanulids</taxon>
        <taxon>Asterales</taxon>
        <taxon>Asteraceae</taxon>
        <taxon>Asteroideae</taxon>
        <taxon>Anthemideae</taxon>
        <taxon>Anthemidinae</taxon>
        <taxon>Tanacetum</taxon>
    </lineage>
</organism>
<reference evidence="3" key="1">
    <citation type="journal article" date="2019" name="Sci. Rep.">
        <title>Draft genome of Tanacetum cinerariifolium, the natural source of mosquito coil.</title>
        <authorList>
            <person name="Yamashiro T."/>
            <person name="Shiraishi A."/>
            <person name="Satake H."/>
            <person name="Nakayama K."/>
        </authorList>
    </citation>
    <scope>NUCLEOTIDE SEQUENCE</scope>
</reference>
<dbReference type="AlphaFoldDB" id="A0A699JN95"/>
<comment type="caution">
    <text evidence="3">The sequence shown here is derived from an EMBL/GenBank/DDBJ whole genome shotgun (WGS) entry which is preliminary data.</text>
</comment>
<sequence>MYQWRLLRLMHWFHSVMVWEAMIGAFKQKKNQPTMPLCHSPPQVLLVLIMRKSQFDVLSYKIGLESVEARLLVYQQNKTIFEEDVKLLKFDVELRDNALVALKKKFEKAEQEREELKLKLENFQTFSKNLSQLLASQTNDKTRLGTNQGYHVVPPPYTRTFMPPKPDLFFHDAPNVNETIHTAFNVELNPTKPNKDLSQSNRPSAPLIEDWVSDSKDDSEGELIHTQINPSFVYPTDQVKNPRPSVEHPIPAANLKTEIPKSRGYGNNRNRKACFVCKSLTHLIKDCDYYKQKMVQKLVWNHAMRGNHQHYAQMSYPNPQRHVIPTAVLTRSKLVPLPTARPVTNAVSHNNVIRPRPAKTVGT</sequence>
<feature type="chain" id="PRO_5025658987" evidence="2">
    <location>
        <begin position="22"/>
        <end position="363"/>
    </location>
</feature>
<evidence type="ECO:0000256" key="1">
    <source>
        <dbReference type="SAM" id="Coils"/>
    </source>
</evidence>
<evidence type="ECO:0000256" key="2">
    <source>
        <dbReference type="SAM" id="SignalP"/>
    </source>
</evidence>
<dbReference type="EMBL" id="BKCJ010431856">
    <property type="protein sequence ID" value="GFA48268.1"/>
    <property type="molecule type" value="Genomic_DNA"/>
</dbReference>
<feature type="signal peptide" evidence="2">
    <location>
        <begin position="1"/>
        <end position="21"/>
    </location>
</feature>
<proteinExistence type="predicted"/>
<keyword evidence="1" id="KW-0175">Coiled coil</keyword>
<accession>A0A699JN95</accession>